<name>E5ATZ4_MYCRK</name>
<evidence type="ECO:0000256" key="2">
    <source>
        <dbReference type="PROSITE-ProRule" id="PRU00169"/>
    </source>
</evidence>
<evidence type="ECO:0000313" key="4">
    <source>
        <dbReference type="EMBL" id="CBW76568.1"/>
    </source>
</evidence>
<dbReference type="SUPFAM" id="SSF46894">
    <property type="entry name" value="C-terminal effector domain of the bipartite response regulators"/>
    <property type="match status" value="1"/>
</dbReference>
<keyword evidence="4" id="KW-0614">Plasmid</keyword>
<dbReference type="PROSITE" id="PS50110">
    <property type="entry name" value="RESPONSE_REGULATORY"/>
    <property type="match status" value="1"/>
</dbReference>
<feature type="domain" description="Response regulatory" evidence="3">
    <location>
        <begin position="1"/>
        <end position="53"/>
    </location>
</feature>
<reference evidence="4 5" key="1">
    <citation type="journal article" date="2011" name="J. Bacteriol.">
        <title>Complete genome sequence of Burkholderia rhizoxinica, an endosymbiont of Rhizopus microsporus.</title>
        <authorList>
            <person name="Lackner G."/>
            <person name="Moebius N."/>
            <person name="Partida-Martinez L."/>
            <person name="Hertweck C."/>
        </authorList>
    </citation>
    <scope>NUCLEOTIDE SEQUENCE [LARGE SCALE GENOMIC DNA]</scope>
    <source>
        <strain evidence="5">DSM 19002 / CIP 109453 / HKI 454</strain>
        <plasmid evidence="4 5">pBRH01</plasmid>
    </source>
</reference>
<accession>E5ATZ4</accession>
<dbReference type="GO" id="GO:0006355">
    <property type="term" value="P:regulation of DNA-templated transcription"/>
    <property type="evidence" value="ECO:0007669"/>
    <property type="project" value="InterPro"/>
</dbReference>
<evidence type="ECO:0000256" key="1">
    <source>
        <dbReference type="ARBA" id="ARBA00023125"/>
    </source>
</evidence>
<proteinExistence type="predicted"/>
<sequence length="145" mass="16164">MPPHPQAVQRAVLILTARVDAHDQIAGLETGANDYRIKLLGPRLLIARARTLLRRMQPAPTAVGAPPVGDALRSGEIVASPPNRKITWRGEMLKALRGIEFDGLDHSVNSSISRVRRRFETSSEPRKVKTIWRRGDLFSPSAWEE</sequence>
<geneLocation type="plasmid" evidence="4 5">
    <name>pBRH01</name>
</geneLocation>
<dbReference type="AlphaFoldDB" id="E5ATZ4"/>
<dbReference type="InterPro" id="IPR011006">
    <property type="entry name" value="CheY-like_superfamily"/>
</dbReference>
<dbReference type="EMBL" id="FR687360">
    <property type="protein sequence ID" value="CBW76568.1"/>
    <property type="molecule type" value="Genomic_DNA"/>
</dbReference>
<comment type="caution">
    <text evidence="2">Lacks conserved residue(s) required for the propagation of feature annotation.</text>
</comment>
<keyword evidence="1" id="KW-0238">DNA-binding</keyword>
<dbReference type="InterPro" id="IPR016032">
    <property type="entry name" value="Sig_transdc_resp-reg_C-effctor"/>
</dbReference>
<dbReference type="eggNOG" id="COG0745">
    <property type="taxonomic scope" value="Bacteria"/>
</dbReference>
<evidence type="ECO:0000313" key="5">
    <source>
        <dbReference type="Proteomes" id="UP000007437"/>
    </source>
</evidence>
<dbReference type="InterPro" id="IPR036388">
    <property type="entry name" value="WH-like_DNA-bd_sf"/>
</dbReference>
<evidence type="ECO:0000259" key="3">
    <source>
        <dbReference type="PROSITE" id="PS50110"/>
    </source>
</evidence>
<dbReference type="Gene3D" id="1.10.10.10">
    <property type="entry name" value="Winged helix-like DNA-binding domain superfamily/Winged helix DNA-binding domain"/>
    <property type="match status" value="1"/>
</dbReference>
<dbReference type="SUPFAM" id="SSF52172">
    <property type="entry name" value="CheY-like"/>
    <property type="match status" value="1"/>
</dbReference>
<protein>
    <submittedName>
        <fullName evidence="4">Transcriptional regulatory protein</fullName>
    </submittedName>
</protein>
<dbReference type="HOGENOM" id="CLU_1783264_0_0_4"/>
<gene>
    <name evidence="4" type="ordered locus">RBRH_00486</name>
</gene>
<organism evidence="4 5">
    <name type="scientific">Mycetohabitans rhizoxinica (strain DSM 19002 / CIP 109453 / HKI 454)</name>
    <name type="common">Paraburkholderia rhizoxinica</name>
    <dbReference type="NCBI Taxonomy" id="882378"/>
    <lineage>
        <taxon>Bacteria</taxon>
        <taxon>Pseudomonadati</taxon>
        <taxon>Pseudomonadota</taxon>
        <taxon>Betaproteobacteria</taxon>
        <taxon>Burkholderiales</taxon>
        <taxon>Burkholderiaceae</taxon>
        <taxon>Mycetohabitans</taxon>
    </lineage>
</organism>
<dbReference type="GO" id="GO:0000160">
    <property type="term" value="P:phosphorelay signal transduction system"/>
    <property type="evidence" value="ECO:0007669"/>
    <property type="project" value="InterPro"/>
</dbReference>
<dbReference type="InterPro" id="IPR001789">
    <property type="entry name" value="Sig_transdc_resp-reg_receiver"/>
</dbReference>
<dbReference type="Gene3D" id="6.10.250.690">
    <property type="match status" value="1"/>
</dbReference>
<dbReference type="Proteomes" id="UP000007437">
    <property type="component" value="Plasmid pBRH01"/>
</dbReference>
<dbReference type="GO" id="GO:0003677">
    <property type="term" value="F:DNA binding"/>
    <property type="evidence" value="ECO:0007669"/>
    <property type="project" value="UniProtKB-KW"/>
</dbReference>
<dbReference type="KEGG" id="brh:RBRH_00486"/>